<evidence type="ECO:0000256" key="4">
    <source>
        <dbReference type="PROSITE-ProRule" id="PRU00473"/>
    </source>
</evidence>
<dbReference type="InterPro" id="IPR011990">
    <property type="entry name" value="TPR-like_helical_dom_sf"/>
</dbReference>
<feature type="chain" id="PRO_5013348768" evidence="5">
    <location>
        <begin position="19"/>
        <end position="684"/>
    </location>
</feature>
<dbReference type="Pfam" id="PF00691">
    <property type="entry name" value="OmpA"/>
    <property type="match status" value="1"/>
</dbReference>
<dbReference type="InterPro" id="IPR050330">
    <property type="entry name" value="Bact_OuterMem_StrucFunc"/>
</dbReference>
<dbReference type="Proteomes" id="UP000198393">
    <property type="component" value="Unassembled WGS sequence"/>
</dbReference>
<dbReference type="InterPro" id="IPR018392">
    <property type="entry name" value="LysM"/>
</dbReference>
<gene>
    <name evidence="8" type="ORF">SAMN05421640_2947</name>
</gene>
<feature type="domain" description="OmpA-like" evidence="6">
    <location>
        <begin position="487"/>
        <end position="603"/>
    </location>
</feature>
<reference evidence="8 9" key="1">
    <citation type="submission" date="2017-06" db="EMBL/GenBank/DDBJ databases">
        <authorList>
            <person name="Kim H.J."/>
            <person name="Triplett B.A."/>
        </authorList>
    </citation>
    <scope>NUCLEOTIDE SEQUENCE [LARGE SCALE GENOMIC DNA]</scope>
    <source>
        <strain evidence="8 9">DSM 19307</strain>
    </source>
</reference>
<evidence type="ECO:0000259" key="7">
    <source>
        <dbReference type="PROSITE" id="PS51782"/>
    </source>
</evidence>
<dbReference type="PANTHER" id="PTHR30329">
    <property type="entry name" value="STATOR ELEMENT OF FLAGELLAR MOTOR COMPLEX"/>
    <property type="match status" value="1"/>
</dbReference>
<dbReference type="InterPro" id="IPR006665">
    <property type="entry name" value="OmpA-like"/>
</dbReference>
<dbReference type="Pfam" id="PF07676">
    <property type="entry name" value="PD40"/>
    <property type="match status" value="2"/>
</dbReference>
<keyword evidence="3" id="KW-0998">Cell outer membrane</keyword>
<feature type="domain" description="LysM" evidence="7">
    <location>
        <begin position="611"/>
        <end position="654"/>
    </location>
</feature>
<dbReference type="RefSeq" id="WP_089357643.1">
    <property type="nucleotide sequence ID" value="NZ_FZPD01000005.1"/>
</dbReference>
<dbReference type="AlphaFoldDB" id="A0A239L571"/>
<keyword evidence="5" id="KW-0732">Signal</keyword>
<dbReference type="EMBL" id="FZPD01000005">
    <property type="protein sequence ID" value="SNT24973.1"/>
    <property type="molecule type" value="Genomic_DNA"/>
</dbReference>
<proteinExistence type="predicted"/>
<name>A0A239L571_EKHLU</name>
<dbReference type="PROSITE" id="PS51123">
    <property type="entry name" value="OMPA_2"/>
    <property type="match status" value="1"/>
</dbReference>
<dbReference type="GO" id="GO:0009279">
    <property type="term" value="C:cell outer membrane"/>
    <property type="evidence" value="ECO:0007669"/>
    <property type="project" value="UniProtKB-SubCell"/>
</dbReference>
<keyword evidence="2 4" id="KW-0472">Membrane</keyword>
<dbReference type="PRINTS" id="PR01021">
    <property type="entry name" value="OMPADOMAIN"/>
</dbReference>
<evidence type="ECO:0000313" key="8">
    <source>
        <dbReference type="EMBL" id="SNT24973.1"/>
    </source>
</evidence>
<evidence type="ECO:0000259" key="6">
    <source>
        <dbReference type="PROSITE" id="PS51123"/>
    </source>
</evidence>
<accession>A0A239L571</accession>
<evidence type="ECO:0000256" key="2">
    <source>
        <dbReference type="ARBA" id="ARBA00023136"/>
    </source>
</evidence>
<dbReference type="PANTHER" id="PTHR30329:SF21">
    <property type="entry name" value="LIPOPROTEIN YIAD-RELATED"/>
    <property type="match status" value="1"/>
</dbReference>
<evidence type="ECO:0000256" key="5">
    <source>
        <dbReference type="SAM" id="SignalP"/>
    </source>
</evidence>
<dbReference type="CDD" id="cd07185">
    <property type="entry name" value="OmpA_C-like"/>
    <property type="match status" value="1"/>
</dbReference>
<evidence type="ECO:0000256" key="1">
    <source>
        <dbReference type="ARBA" id="ARBA00004442"/>
    </source>
</evidence>
<dbReference type="PROSITE" id="PS51782">
    <property type="entry name" value="LYSM"/>
    <property type="match status" value="1"/>
</dbReference>
<dbReference type="InterPro" id="IPR011659">
    <property type="entry name" value="WD40"/>
</dbReference>
<dbReference type="Pfam" id="PF14559">
    <property type="entry name" value="TPR_19"/>
    <property type="match status" value="1"/>
</dbReference>
<dbReference type="SUPFAM" id="SSF48452">
    <property type="entry name" value="TPR-like"/>
    <property type="match status" value="1"/>
</dbReference>
<dbReference type="InterPro" id="IPR036737">
    <property type="entry name" value="OmpA-like_sf"/>
</dbReference>
<dbReference type="Gene3D" id="3.30.1330.60">
    <property type="entry name" value="OmpA-like domain"/>
    <property type="match status" value="1"/>
</dbReference>
<organism evidence="8 9">
    <name type="scientific">Ekhidna lutea</name>
    <dbReference type="NCBI Taxonomy" id="447679"/>
    <lineage>
        <taxon>Bacteria</taxon>
        <taxon>Pseudomonadati</taxon>
        <taxon>Bacteroidota</taxon>
        <taxon>Cytophagia</taxon>
        <taxon>Cytophagales</taxon>
        <taxon>Reichenbachiellaceae</taxon>
        <taxon>Ekhidna</taxon>
    </lineage>
</organism>
<keyword evidence="9" id="KW-1185">Reference proteome</keyword>
<dbReference type="InterPro" id="IPR006664">
    <property type="entry name" value="OMP_bac"/>
</dbReference>
<feature type="signal peptide" evidence="5">
    <location>
        <begin position="1"/>
        <end position="18"/>
    </location>
</feature>
<evidence type="ECO:0000256" key="3">
    <source>
        <dbReference type="ARBA" id="ARBA00023237"/>
    </source>
</evidence>
<evidence type="ECO:0000313" key="9">
    <source>
        <dbReference type="Proteomes" id="UP000198393"/>
    </source>
</evidence>
<dbReference type="OrthoDB" id="924386at2"/>
<dbReference type="SUPFAM" id="SSF103088">
    <property type="entry name" value="OmpA-like"/>
    <property type="match status" value="1"/>
</dbReference>
<sequence length="684" mass="77179">MKKVLNVLIMLMSLFAYAQSVPKLLGMADELYQNDRYLDAIEFYEKVVGMDKTNQQARFRLAQCYNRTLQYDKAKSTFLNLSNTLNHEYRARSLYSYANLLKQESRFEEADSIYFFLISVPDAEPYLVELSRKQREGCQLALRQEKADRGFSISFMEDINSDFHDFGAVLNPSSDHLVLATTRNLPGVQYEGSQYEGLLPDLASFERRNNNRWRMSSSEQRFSDLNTQWAEGSGSFTGDGRTFYFSSCRGESGADCGIMVSYLEGENWSEPVLLNDYINEPNSENKHPSISVTGDTLFFVSNRIGGNGGSDIWMSLKGLEKESWTPAINMGAVINSPENEITPYYSSAYECLLFASDGHVGYGGFDLYAAKGESFFEPEIYNLGDPFNSTWDDTYFAISDTVGFLSSNRVDHELLNIYSFSVNNEKLFLSLLISGESLIDSRLVSKFRDIQSLDLVTFRVEDYAGYDLFEPIRPSKPKPKILEDVVSGELGEIKFEHLYFDYASATLRPESQVALQELGLQLGDRSFESIDILAYTDSIGSDSANLLLSNNRGNSAKDFLVSLGIDSSRINVLPRGEIPSKDSDHWYKRILKRRVEVIIKSSESIDLPLAKTYILRQSMSLQELAGKIGVDFNELKKWNGNQEGKLAAGSTIRLVESGDAERPIKLLVDETDLSLFEKQAKDQG</sequence>
<dbReference type="Gene3D" id="1.25.40.10">
    <property type="entry name" value="Tetratricopeptide repeat domain"/>
    <property type="match status" value="1"/>
</dbReference>
<comment type="subcellular location">
    <subcellularLocation>
        <location evidence="1">Cell outer membrane</location>
    </subcellularLocation>
</comment>
<protein>
    <submittedName>
        <fullName evidence="8">WD40-like Beta Propeller Repeat</fullName>
    </submittedName>
</protein>